<evidence type="ECO:0000313" key="1">
    <source>
        <dbReference type="EMBL" id="VDM16571.1"/>
    </source>
</evidence>
<dbReference type="FunCoup" id="A0A3P7E221">
    <property type="interactions" value="2"/>
</dbReference>
<sequence length="409" mass="48318">MSATIILSARPTKEKLEALLKEVQEMDLTPLEQMLTREETRQQHEARKRIIEERTMRLKLHISTLETINTNWIQYIQQVPATKRKQEEDKYAQMVEDKRGILNLISEGKEVIITLSMYMNDSELVIQRLKEGEIKEQPTQITYYPTVNLPQLPLATFGGNPKLWREFSSRFEVAVHLQKIPDIQKLTWKNDREWKVTVEATERILRQLEAMGENLEQSSIEIIIENKLPAWILDRVYQQKEEQKIWSVAKLRQFLAKLIQRNEEVTRSQFFDIMKEQKESKSKIGPRTNQRYFTEETSALTVTTPQTNRKANMKISKTQRPCVFCNKNHWDNECQTYPSLETRMQRLKENNACLNCLQPGHTTINCKTRKRVCFYCKGHHNTALCYTKYNNPAQSVGLIEEEKIQRRQR</sequence>
<dbReference type="PANTHER" id="PTHR47331:SF1">
    <property type="entry name" value="GAG-LIKE PROTEIN"/>
    <property type="match status" value="1"/>
</dbReference>
<dbReference type="EMBL" id="UYWW01009310">
    <property type="protein sequence ID" value="VDM16571.1"/>
    <property type="molecule type" value="Genomic_DNA"/>
</dbReference>
<organism evidence="1 2">
    <name type="scientific">Wuchereria bancrofti</name>
    <dbReference type="NCBI Taxonomy" id="6293"/>
    <lineage>
        <taxon>Eukaryota</taxon>
        <taxon>Metazoa</taxon>
        <taxon>Ecdysozoa</taxon>
        <taxon>Nematoda</taxon>
        <taxon>Chromadorea</taxon>
        <taxon>Rhabditida</taxon>
        <taxon>Spirurina</taxon>
        <taxon>Spiruromorpha</taxon>
        <taxon>Filarioidea</taxon>
        <taxon>Onchocercidae</taxon>
        <taxon>Wuchereria</taxon>
    </lineage>
</organism>
<evidence type="ECO:0008006" key="3">
    <source>
        <dbReference type="Google" id="ProtNLM"/>
    </source>
</evidence>
<accession>A0A3P7E221</accession>
<proteinExistence type="predicted"/>
<keyword evidence="2" id="KW-1185">Reference proteome</keyword>
<dbReference type="Proteomes" id="UP000270924">
    <property type="component" value="Unassembled WGS sequence"/>
</dbReference>
<gene>
    <name evidence="1" type="ORF">WBA_LOCUS9440</name>
</gene>
<reference evidence="1 2" key="1">
    <citation type="submission" date="2018-11" db="EMBL/GenBank/DDBJ databases">
        <authorList>
            <consortium name="Pathogen Informatics"/>
        </authorList>
    </citation>
    <scope>NUCLEOTIDE SEQUENCE [LARGE SCALE GENOMIC DNA]</scope>
</reference>
<dbReference type="PANTHER" id="PTHR47331">
    <property type="entry name" value="PHD-TYPE DOMAIN-CONTAINING PROTEIN"/>
    <property type="match status" value="1"/>
</dbReference>
<dbReference type="OMA" id="TINTNWI"/>
<dbReference type="OrthoDB" id="5864015at2759"/>
<protein>
    <recommendedName>
        <fullName evidence="3">CCHC-type domain-containing protein</fullName>
    </recommendedName>
</protein>
<name>A0A3P7E221_WUCBA</name>
<evidence type="ECO:0000313" key="2">
    <source>
        <dbReference type="Proteomes" id="UP000270924"/>
    </source>
</evidence>
<dbReference type="AlphaFoldDB" id="A0A3P7E221"/>
<dbReference type="InParanoid" id="A0A3P7E221"/>